<dbReference type="GO" id="GO:0000281">
    <property type="term" value="P:mitotic cytokinesis"/>
    <property type="evidence" value="ECO:0007669"/>
    <property type="project" value="TreeGrafter"/>
</dbReference>
<feature type="region of interest" description="Disordered" evidence="2">
    <location>
        <begin position="624"/>
        <end position="734"/>
    </location>
</feature>
<name>A0A6M2DUL3_XENCH</name>
<feature type="domain" description="PH" evidence="3">
    <location>
        <begin position="1173"/>
        <end position="1297"/>
    </location>
</feature>
<dbReference type="GO" id="GO:0031106">
    <property type="term" value="P:septin ring organization"/>
    <property type="evidence" value="ECO:0007669"/>
    <property type="project" value="TreeGrafter"/>
</dbReference>
<feature type="compositionally biased region" description="Low complexity" evidence="2">
    <location>
        <begin position="272"/>
        <end position="285"/>
    </location>
</feature>
<dbReference type="PANTHER" id="PTHR21538:SF23">
    <property type="entry name" value="ANILLIN"/>
    <property type="match status" value="1"/>
</dbReference>
<feature type="compositionally biased region" description="Low complexity" evidence="2">
    <location>
        <begin position="662"/>
        <end position="671"/>
    </location>
</feature>
<dbReference type="GO" id="GO:0000915">
    <property type="term" value="P:actomyosin contractile ring assembly"/>
    <property type="evidence" value="ECO:0007669"/>
    <property type="project" value="TreeGrafter"/>
</dbReference>
<feature type="compositionally biased region" description="Low complexity" evidence="2">
    <location>
        <begin position="337"/>
        <end position="352"/>
    </location>
</feature>
<feature type="region of interest" description="Disordered" evidence="2">
    <location>
        <begin position="748"/>
        <end position="773"/>
    </location>
</feature>
<dbReference type="Pfam" id="PF08174">
    <property type="entry name" value="Anillin"/>
    <property type="match status" value="1"/>
</dbReference>
<feature type="region of interest" description="Disordered" evidence="2">
    <location>
        <begin position="1"/>
        <end position="59"/>
    </location>
</feature>
<dbReference type="InterPro" id="IPR011993">
    <property type="entry name" value="PH-like_dom_sf"/>
</dbReference>
<protein>
    <submittedName>
        <fullName evidence="4">Putative actin binding protein anillin</fullName>
    </submittedName>
</protein>
<dbReference type="Gene3D" id="2.30.29.30">
    <property type="entry name" value="Pleckstrin-homology domain (PH domain)/Phosphotyrosine-binding domain (PTB)"/>
    <property type="match status" value="1"/>
</dbReference>
<evidence type="ECO:0000313" key="4">
    <source>
        <dbReference type="EMBL" id="NOV48771.1"/>
    </source>
</evidence>
<feature type="region of interest" description="Disordered" evidence="2">
    <location>
        <begin position="227"/>
        <end position="252"/>
    </location>
</feature>
<feature type="region of interest" description="Disordered" evidence="2">
    <location>
        <begin position="272"/>
        <end position="355"/>
    </location>
</feature>
<dbReference type="PROSITE" id="PS50003">
    <property type="entry name" value="PH_DOMAIN"/>
    <property type="match status" value="1"/>
</dbReference>
<dbReference type="FunFam" id="2.30.29.30:FF:000111">
    <property type="entry name" value="anillin isoform X1"/>
    <property type="match status" value="1"/>
</dbReference>
<feature type="region of interest" description="Disordered" evidence="2">
    <location>
        <begin position="839"/>
        <end position="870"/>
    </location>
</feature>
<feature type="compositionally biased region" description="Polar residues" evidence="2">
    <location>
        <begin position="847"/>
        <end position="868"/>
    </location>
</feature>
<sequence>MDPDTQGYLDRVRARNERLKNKANKLPLSESNTRLSPRRSMTSPSKIIKTVSTESSDSKENVDVAVEINILTSSNVQVDVQVEERQLEDGETVDSKFKRLESSNFNADQRLDRESAEQKNEPPQPLLQTTSKNRMQTLTALYSGADQQKVSDNVESQQPVLRTTSKNRLQRLGTLYSEDADLSSPIHRTEKKFDEEMLNANGSRNVRGARSERFAALASTINTWEDDLSHHQSKKKYKAPSPPKQIRANEISPIRSPIKVLFETGDRITDASSASASYSRVSSPSKRVKEGSPTRSPIKISSRIGDTINHTTSSTVIYSNRSSPTKSTGSTIHDESVTSSASSSPSKSICNSPTKQLQWDQKVLQNLESQGYRRSETSDNLVYDYTNSANTNRNNKITPCKPMNPVITSAGDSPKIINSVVLKPSPKKNPAPDVPKTVRNTQVKIVDTLTKASKKNLFCEKSSQDTNTTDQLNSNKDEQLSQPSSPQKVAPKLNKSAAMMSKTALFENVSPRKDIDPALLTVQERLALFEKNKGTALTPKAPFGIAPYTKSIMQKPKAPEPTAPPVSNNEDTSSSNSSINYCSGGIKSKVAALFSNSEKTISQSQIAAQTEKQRKKDMDLLLNRFQKPKQGEPENSKQSTTEYKAPPPPPAMPEPSAPCLDNSSNNSTPNKTPKKVTIISPKNYHLYPTLPDLPGKDFTESESYNESNSQDSSMEPLDYDSEMMDDSQMDSSDATADVSLGHEIMKAVHKNQSPSRQNRSVLMAPDSSACSTSCSEADDINDVLCDMNRYLDGAISGNQKDPNGPSPPKRGRSLSPGKSVTTSTSFCYKSGKALEEQPVLSIDTVDGKQNNMSEMSEQCGTSETSSDNETAKLPLVHTVSFYRRQTQQSPTRTITHKVEHFSPPKEEEEDFDDTGMIEEKIRQLTEEVSKQQIIISQSSQALNLCEATIEFSGSPEQVDGEKHLLVATHRRQAALHEIQRLKVEGYIRPRGAPTEKGSLYINAITLPLRADYIRTLATDTHPGHHLVCLIRHQERVISTQIICTLPGLHSMRFQDSIRMEDMYADFKVTLEVYGMEAKKQLLPHDVKYHIGLKKPSKGTPMKTTKNDSRLARPMIQSPAGPSAVRTPQLILLGYIIFSLKEIQRQQWTLNKPAPGSPLDGNIQMRLNCELSVSVQYQGFLTMYEDVSGFGAWHRRWCVLNAHTLNYWKYPDDENKKAPIGSLDLRGCTTKVVGLVSRDICARLHTIMLEFSRPAKDNDIESLILIKNGNEITTRHLLSADTKEERIEWGNQFNKALSILRAWGGTQN</sequence>
<feature type="region of interest" description="Disordered" evidence="2">
    <location>
        <begin position="87"/>
        <end position="128"/>
    </location>
</feature>
<feature type="region of interest" description="Disordered" evidence="2">
    <location>
        <begin position="554"/>
        <end position="577"/>
    </location>
</feature>
<proteinExistence type="predicted"/>
<dbReference type="InterPro" id="IPR031970">
    <property type="entry name" value="Anillin_N"/>
</dbReference>
<feature type="region of interest" description="Disordered" evidence="2">
    <location>
        <begin position="795"/>
        <end position="822"/>
    </location>
</feature>
<feature type="compositionally biased region" description="Basic and acidic residues" evidence="2">
    <location>
        <begin position="87"/>
        <end position="101"/>
    </location>
</feature>
<evidence type="ECO:0000256" key="2">
    <source>
        <dbReference type="SAM" id="MobiDB-lite"/>
    </source>
</evidence>
<dbReference type="SMART" id="SM00233">
    <property type="entry name" value="PH"/>
    <property type="match status" value="1"/>
</dbReference>
<evidence type="ECO:0000259" key="3">
    <source>
        <dbReference type="PROSITE" id="PS50003"/>
    </source>
</evidence>
<dbReference type="Pfam" id="PF00169">
    <property type="entry name" value="PH"/>
    <property type="match status" value="1"/>
</dbReference>
<dbReference type="InterPro" id="IPR012966">
    <property type="entry name" value="AHD"/>
</dbReference>
<feature type="compositionally biased region" description="Low complexity" evidence="2">
    <location>
        <begin position="567"/>
        <end position="577"/>
    </location>
</feature>
<dbReference type="PANTHER" id="PTHR21538">
    <property type="entry name" value="ANILLIN/RHOTEKIN RTKN"/>
    <property type="match status" value="1"/>
</dbReference>
<feature type="compositionally biased region" description="Polar residues" evidence="2">
    <location>
        <begin position="308"/>
        <end position="331"/>
    </location>
</feature>
<dbReference type="InterPro" id="IPR001849">
    <property type="entry name" value="PH_domain"/>
</dbReference>
<feature type="compositionally biased region" description="Pro residues" evidence="2">
    <location>
        <begin position="645"/>
        <end position="656"/>
    </location>
</feature>
<dbReference type="EMBL" id="GIIL01005045">
    <property type="protein sequence ID" value="NOV48771.1"/>
    <property type="molecule type" value="Transcribed_RNA"/>
</dbReference>
<dbReference type="GO" id="GO:0005826">
    <property type="term" value="C:actomyosin contractile ring"/>
    <property type="evidence" value="ECO:0007669"/>
    <property type="project" value="TreeGrafter"/>
</dbReference>
<dbReference type="InterPro" id="IPR037840">
    <property type="entry name" value="PH_Anillin"/>
</dbReference>
<keyword evidence="1" id="KW-0175">Coiled coil</keyword>
<feature type="compositionally biased region" description="Acidic residues" evidence="2">
    <location>
        <begin position="717"/>
        <end position="728"/>
    </location>
</feature>
<organism evidence="4">
    <name type="scientific">Xenopsylla cheopis</name>
    <name type="common">Oriental rat flea</name>
    <name type="synonym">Pulex cheopis</name>
    <dbReference type="NCBI Taxonomy" id="163159"/>
    <lineage>
        <taxon>Eukaryota</taxon>
        <taxon>Metazoa</taxon>
        <taxon>Ecdysozoa</taxon>
        <taxon>Arthropoda</taxon>
        <taxon>Hexapoda</taxon>
        <taxon>Insecta</taxon>
        <taxon>Pterygota</taxon>
        <taxon>Neoptera</taxon>
        <taxon>Endopterygota</taxon>
        <taxon>Siphonaptera</taxon>
        <taxon>Pulicidae</taxon>
        <taxon>Xenopsyllinae</taxon>
        <taxon>Xenopsylla</taxon>
    </lineage>
</organism>
<feature type="compositionally biased region" description="Basic and acidic residues" evidence="2">
    <location>
        <begin position="10"/>
        <end position="20"/>
    </location>
</feature>
<feature type="compositionally biased region" description="Polar residues" evidence="2">
    <location>
        <begin position="464"/>
        <end position="487"/>
    </location>
</feature>
<feature type="compositionally biased region" description="Polar residues" evidence="2">
    <location>
        <begin position="29"/>
        <end position="55"/>
    </location>
</feature>
<feature type="compositionally biased region" description="Basic and acidic residues" evidence="2">
    <location>
        <begin position="109"/>
        <end position="120"/>
    </location>
</feature>
<dbReference type="SUPFAM" id="SSF50729">
    <property type="entry name" value="PH domain-like"/>
    <property type="match status" value="1"/>
</dbReference>
<feature type="region of interest" description="Disordered" evidence="2">
    <location>
        <begin position="461"/>
        <end position="496"/>
    </location>
</feature>
<evidence type="ECO:0000256" key="1">
    <source>
        <dbReference type="ARBA" id="ARBA00023054"/>
    </source>
</evidence>
<accession>A0A6M2DUL3</accession>
<feature type="compositionally biased region" description="Polar residues" evidence="2">
    <location>
        <begin position="701"/>
        <end position="713"/>
    </location>
</feature>
<dbReference type="Pfam" id="PF16018">
    <property type="entry name" value="Anillin_N"/>
    <property type="match status" value="1"/>
</dbReference>
<dbReference type="InterPro" id="IPR051364">
    <property type="entry name" value="Cytokinesis/Rho-signaling"/>
</dbReference>
<dbReference type="CDD" id="cd01263">
    <property type="entry name" value="PH_anillin"/>
    <property type="match status" value="1"/>
</dbReference>
<reference evidence="4" key="1">
    <citation type="submission" date="2020-03" db="EMBL/GenBank/DDBJ databases">
        <title>Transcriptomic Profiling of the Digestive Tract of the Rat Flea, Xenopsylla cheopis, Following Blood Feeding and Infection with Yersinia pestis.</title>
        <authorList>
            <person name="Bland D.M."/>
            <person name="Martens C.A."/>
            <person name="Virtaneva K."/>
            <person name="Kanakabandi K."/>
            <person name="Long D."/>
            <person name="Rosenke R."/>
            <person name="Saturday G.A."/>
            <person name="Hoyt F.H."/>
            <person name="Bruno D.P."/>
            <person name="Ribeiro J.M.C."/>
            <person name="Hinnebusch J."/>
        </authorList>
    </citation>
    <scope>NUCLEOTIDE SEQUENCE</scope>
</reference>
<feature type="compositionally biased region" description="Polar residues" evidence="2">
    <location>
        <begin position="750"/>
        <end position="760"/>
    </location>
</feature>